<evidence type="ECO:0000256" key="2">
    <source>
        <dbReference type="ARBA" id="ARBA00007560"/>
    </source>
</evidence>
<feature type="compositionally biased region" description="Basic and acidic residues" evidence="4">
    <location>
        <begin position="261"/>
        <end position="279"/>
    </location>
</feature>
<dbReference type="PANTHER" id="PTHR23188">
    <property type="entry name" value="RNA POLYMERASE II-ASSOCIATED FACTOR 1 HOMOLOG"/>
    <property type="match status" value="1"/>
</dbReference>
<feature type="compositionally biased region" description="Basic and acidic residues" evidence="4">
    <location>
        <begin position="458"/>
        <end position="467"/>
    </location>
</feature>
<comment type="similarity">
    <text evidence="2">Belongs to the PAF1 family.</text>
</comment>
<evidence type="ECO:0000313" key="6">
    <source>
        <dbReference type="Proteomes" id="UP000566819"/>
    </source>
</evidence>
<dbReference type="Proteomes" id="UP000566819">
    <property type="component" value="Unassembled WGS sequence"/>
</dbReference>
<gene>
    <name evidence="5" type="ORF">G7Y89_g8105</name>
</gene>
<sequence>MSSSVSRSGAERTIHQDYIARIRYSNALPPPPNPPKLLDIPNTGLASGQYTTPGFASRLARDQPLNIEADAELGMPLDLVGMPGIFDGDESSIQAPLQAPVPHPHDRALLRPLSTLGKPKFSDSGVSFLRRTEYISSYTSKSRFESTTSKSLIDNVGNRKKRPVQSIDKESPEYIKTQVESSFTIAAQNLKNRNQVRHPTKRNLQLVDAYPLLPDLDAFPDAGGYVTIKFLTNPVPPSSTYDIRVENSLLNPVQASEEEEQARQIAREAYEEDPERNPPPDDTIEYEFFMTETPSAAKSFKRKFDVLDPEHEDDELYTDKNGAGAGCFKFKRIRAYESASQTGNVINKYDNEVVIALHDGKDGLHQKGAYYYPIVQQTSIRPQRKKNIDKKMGRGVYNEEEQATDFMEMRVEDPDEEMKNGRNVFREFPFGPDNDEEEDADGGQSGRPHDGSGSPEGRNGEGHKSDS</sequence>
<keyword evidence="3" id="KW-0539">Nucleus</keyword>
<dbReference type="PANTHER" id="PTHR23188:SF12">
    <property type="entry name" value="RNA POLYMERASE II-ASSOCIATED FACTOR 1 HOMOLOG"/>
    <property type="match status" value="1"/>
</dbReference>
<accession>A0A8H4RKU0</accession>
<feature type="region of interest" description="Disordered" evidence="4">
    <location>
        <begin position="407"/>
        <end position="467"/>
    </location>
</feature>
<dbReference type="GO" id="GO:0003682">
    <property type="term" value="F:chromatin binding"/>
    <property type="evidence" value="ECO:0007669"/>
    <property type="project" value="TreeGrafter"/>
</dbReference>
<dbReference type="GO" id="GO:0016593">
    <property type="term" value="C:Cdc73/Paf1 complex"/>
    <property type="evidence" value="ECO:0007669"/>
    <property type="project" value="InterPro"/>
</dbReference>
<dbReference type="OrthoDB" id="10260285at2759"/>
<dbReference type="Pfam" id="PF03985">
    <property type="entry name" value="Paf1"/>
    <property type="match status" value="1"/>
</dbReference>
<dbReference type="InterPro" id="IPR007133">
    <property type="entry name" value="RNA_pol_II-assoc_Paf1"/>
</dbReference>
<dbReference type="AlphaFoldDB" id="A0A8H4RKU0"/>
<proteinExistence type="inferred from homology"/>
<comment type="subcellular location">
    <subcellularLocation>
        <location evidence="1">Nucleus</location>
    </subcellularLocation>
</comment>
<feature type="region of interest" description="Disordered" evidence="4">
    <location>
        <begin position="254"/>
        <end position="281"/>
    </location>
</feature>
<dbReference type="GO" id="GO:0006368">
    <property type="term" value="P:transcription elongation by RNA polymerase II"/>
    <property type="evidence" value="ECO:0007669"/>
    <property type="project" value="InterPro"/>
</dbReference>
<protein>
    <submittedName>
        <fullName evidence="5">Uncharacterized protein</fullName>
    </submittedName>
</protein>
<dbReference type="EMBL" id="JAAMPI010000597">
    <property type="protein sequence ID" value="KAF4630037.1"/>
    <property type="molecule type" value="Genomic_DNA"/>
</dbReference>
<organism evidence="5 6">
    <name type="scientific">Cudoniella acicularis</name>
    <dbReference type="NCBI Taxonomy" id="354080"/>
    <lineage>
        <taxon>Eukaryota</taxon>
        <taxon>Fungi</taxon>
        <taxon>Dikarya</taxon>
        <taxon>Ascomycota</taxon>
        <taxon>Pezizomycotina</taxon>
        <taxon>Leotiomycetes</taxon>
        <taxon>Helotiales</taxon>
        <taxon>Tricladiaceae</taxon>
        <taxon>Cudoniella</taxon>
    </lineage>
</organism>
<comment type="caution">
    <text evidence="5">The sequence shown here is derived from an EMBL/GenBank/DDBJ whole genome shotgun (WGS) entry which is preliminary data.</text>
</comment>
<evidence type="ECO:0000256" key="3">
    <source>
        <dbReference type="ARBA" id="ARBA00023242"/>
    </source>
</evidence>
<name>A0A8H4RKU0_9HELO</name>
<feature type="compositionally biased region" description="Basic and acidic residues" evidence="4">
    <location>
        <begin position="407"/>
        <end position="420"/>
    </location>
</feature>
<evidence type="ECO:0000313" key="5">
    <source>
        <dbReference type="EMBL" id="KAF4630037.1"/>
    </source>
</evidence>
<evidence type="ECO:0000256" key="4">
    <source>
        <dbReference type="SAM" id="MobiDB-lite"/>
    </source>
</evidence>
<reference evidence="5 6" key="1">
    <citation type="submission" date="2020-03" db="EMBL/GenBank/DDBJ databases">
        <title>Draft Genome Sequence of Cudoniella acicularis.</title>
        <authorList>
            <person name="Buettner E."/>
            <person name="Kellner H."/>
        </authorList>
    </citation>
    <scope>NUCLEOTIDE SEQUENCE [LARGE SCALE GENOMIC DNA]</scope>
    <source>
        <strain evidence="5 6">DSM 108380</strain>
    </source>
</reference>
<dbReference type="GO" id="GO:0000993">
    <property type="term" value="F:RNA polymerase II complex binding"/>
    <property type="evidence" value="ECO:0007669"/>
    <property type="project" value="TreeGrafter"/>
</dbReference>
<evidence type="ECO:0000256" key="1">
    <source>
        <dbReference type="ARBA" id="ARBA00004123"/>
    </source>
</evidence>
<keyword evidence="6" id="KW-1185">Reference proteome</keyword>